<dbReference type="PANTHER" id="PTHR41523">
    <property type="entry name" value="TWO-COMPONENT SYSTEM SENSOR PROTEIN"/>
    <property type="match status" value="1"/>
</dbReference>
<dbReference type="Proteomes" id="UP001589858">
    <property type="component" value="Unassembled WGS sequence"/>
</dbReference>
<dbReference type="GO" id="GO:0004673">
    <property type="term" value="F:protein histidine kinase activity"/>
    <property type="evidence" value="ECO:0007669"/>
    <property type="project" value="UniProtKB-EC"/>
</dbReference>
<keyword evidence="7" id="KW-0067">ATP-binding</keyword>
<dbReference type="SMART" id="SM00911">
    <property type="entry name" value="HWE_HK"/>
    <property type="match status" value="1"/>
</dbReference>
<feature type="domain" description="Signal transduction histidine kinase HWE region" evidence="8">
    <location>
        <begin position="176"/>
        <end position="255"/>
    </location>
</feature>
<dbReference type="InterPro" id="IPR036890">
    <property type="entry name" value="HATPase_C_sf"/>
</dbReference>
<evidence type="ECO:0000259" key="8">
    <source>
        <dbReference type="SMART" id="SM00911"/>
    </source>
</evidence>
<evidence type="ECO:0000256" key="5">
    <source>
        <dbReference type="ARBA" id="ARBA00022741"/>
    </source>
</evidence>
<dbReference type="EC" id="2.7.13.3" evidence="2"/>
<keyword evidence="3" id="KW-0597">Phosphoprotein</keyword>
<keyword evidence="10" id="KW-1185">Reference proteome</keyword>
<keyword evidence="4 9" id="KW-0808">Transferase</keyword>
<accession>A0ABV6SC47</accession>
<evidence type="ECO:0000256" key="3">
    <source>
        <dbReference type="ARBA" id="ARBA00022553"/>
    </source>
</evidence>
<evidence type="ECO:0000256" key="1">
    <source>
        <dbReference type="ARBA" id="ARBA00000085"/>
    </source>
</evidence>
<comment type="caution">
    <text evidence="9">The sequence shown here is derived from an EMBL/GenBank/DDBJ whole genome shotgun (WGS) entry which is preliminary data.</text>
</comment>
<dbReference type="Gene3D" id="3.30.450.20">
    <property type="entry name" value="PAS domain"/>
    <property type="match status" value="1"/>
</dbReference>
<evidence type="ECO:0000256" key="7">
    <source>
        <dbReference type="ARBA" id="ARBA00022840"/>
    </source>
</evidence>
<sequence>MTAAPLAGLPCASAGGLHAVPGMCEQIAAFDWSTTPLGSREDWPVELRLVVEQMLDSRFPKAIIWGAGLTTLYNDAFVPILGDKPAPLGRSFADIWSEAWEIIGPIADRAFAGEPTYIEDFPLEVERFGYREQAWFTFCYSPLRMADGSVGGMLDTVVETTGKMRAQAALALANQELGHRLKNTLALVQAIARQSLRGSAEPGALDAFSARLAAMGKAHNVLIHQDWSAASLEQVVHSSIAMHVARERISIAGPQLQIGSRAVVALSLMLHELTTNAIKYGALSNETGSVGFWWELDGESLTLHWQERGGPPVCAPQRKGFGSRLIDMGFGSRSTVEQRYEADGFSLEIRAPLIELVT</sequence>
<comment type="catalytic activity">
    <reaction evidence="1">
        <text>ATP + protein L-histidine = ADP + protein N-phospho-L-histidine.</text>
        <dbReference type="EC" id="2.7.13.3"/>
    </reaction>
</comment>
<evidence type="ECO:0000313" key="9">
    <source>
        <dbReference type="EMBL" id="MFC0686816.1"/>
    </source>
</evidence>
<dbReference type="RefSeq" id="WP_267223451.1">
    <property type="nucleotide sequence ID" value="NZ_JAPCWC010000023.1"/>
</dbReference>
<dbReference type="InterPro" id="IPR011102">
    <property type="entry name" value="Sig_transdc_His_kinase_HWE"/>
</dbReference>
<keyword evidence="5" id="KW-0547">Nucleotide-binding</keyword>
<evidence type="ECO:0000313" key="10">
    <source>
        <dbReference type="Proteomes" id="UP001589858"/>
    </source>
</evidence>
<protein>
    <recommendedName>
        <fullName evidence="2">histidine kinase</fullName>
        <ecNumber evidence="2">2.7.13.3</ecNumber>
    </recommendedName>
</protein>
<evidence type="ECO:0000256" key="6">
    <source>
        <dbReference type="ARBA" id="ARBA00022777"/>
    </source>
</evidence>
<evidence type="ECO:0000256" key="4">
    <source>
        <dbReference type="ARBA" id="ARBA00022679"/>
    </source>
</evidence>
<dbReference type="Gene3D" id="3.30.565.10">
    <property type="entry name" value="Histidine kinase-like ATPase, C-terminal domain"/>
    <property type="match status" value="1"/>
</dbReference>
<evidence type="ECO:0000256" key="2">
    <source>
        <dbReference type="ARBA" id="ARBA00012438"/>
    </source>
</evidence>
<name>A0ABV6SC47_9SPHN</name>
<reference evidence="9 10" key="1">
    <citation type="submission" date="2024-09" db="EMBL/GenBank/DDBJ databases">
        <authorList>
            <person name="Sun Q."/>
            <person name="Mori K."/>
        </authorList>
    </citation>
    <scope>NUCLEOTIDE SEQUENCE [LARGE SCALE GENOMIC DNA]</scope>
    <source>
        <strain evidence="9 10">CICC 11035S</strain>
    </source>
</reference>
<dbReference type="EMBL" id="JBHLTM010000076">
    <property type="protein sequence ID" value="MFC0686816.1"/>
    <property type="molecule type" value="Genomic_DNA"/>
</dbReference>
<keyword evidence="6 9" id="KW-0418">Kinase</keyword>
<dbReference type="Pfam" id="PF07536">
    <property type="entry name" value="HWE_HK"/>
    <property type="match status" value="1"/>
</dbReference>
<organism evidence="9 10">
    <name type="scientific">Novosphingobium clariflavum</name>
    <dbReference type="NCBI Taxonomy" id="2029884"/>
    <lineage>
        <taxon>Bacteria</taxon>
        <taxon>Pseudomonadati</taxon>
        <taxon>Pseudomonadota</taxon>
        <taxon>Alphaproteobacteria</taxon>
        <taxon>Sphingomonadales</taxon>
        <taxon>Sphingomonadaceae</taxon>
        <taxon>Novosphingobium</taxon>
    </lineage>
</organism>
<gene>
    <name evidence="9" type="ORF">ACFFF8_19720</name>
</gene>
<proteinExistence type="predicted"/>
<dbReference type="PANTHER" id="PTHR41523:SF7">
    <property type="entry name" value="HISTIDINE KINASE"/>
    <property type="match status" value="1"/>
</dbReference>